<evidence type="ECO:0000313" key="2">
    <source>
        <dbReference type="EMBL" id="BBE29939.1"/>
    </source>
</evidence>
<evidence type="ECO:0000259" key="1">
    <source>
        <dbReference type="Pfam" id="PF10135"/>
    </source>
</evidence>
<feature type="domain" description="Flagellar protein FlgJ N-terminal" evidence="1">
    <location>
        <begin position="35"/>
        <end position="72"/>
    </location>
</feature>
<dbReference type="Pfam" id="PF10135">
    <property type="entry name" value="Rod-binding"/>
    <property type="match status" value="1"/>
</dbReference>
<gene>
    <name evidence="2" type="ORF">OSSY52_00800</name>
</gene>
<dbReference type="RefSeq" id="WP_190615082.1">
    <property type="nucleotide sequence ID" value="NZ_AP018712.1"/>
</dbReference>
<dbReference type="EMBL" id="AP018712">
    <property type="protein sequence ID" value="BBE29939.1"/>
    <property type="molecule type" value="Genomic_DNA"/>
</dbReference>
<reference evidence="2 3" key="1">
    <citation type="submission" date="2018-06" db="EMBL/GenBank/DDBJ databases">
        <title>Genome sequencing of Oceanotoga sp. sy52.</title>
        <authorList>
            <person name="Mori K."/>
        </authorList>
    </citation>
    <scope>NUCLEOTIDE SEQUENCE [LARGE SCALE GENOMIC DNA]</scope>
    <source>
        <strain evidence="3">sy52</strain>
    </source>
</reference>
<name>A0A7G1G9D9_9BACT</name>
<evidence type="ECO:0000313" key="3">
    <source>
        <dbReference type="Proteomes" id="UP000516361"/>
    </source>
</evidence>
<dbReference type="AlphaFoldDB" id="A0A7G1G9D9"/>
<accession>A0A7G1G9D9</accession>
<organism evidence="2 3">
    <name type="scientific">Tepiditoga spiralis</name>
    <dbReference type="NCBI Taxonomy" id="2108365"/>
    <lineage>
        <taxon>Bacteria</taxon>
        <taxon>Thermotogati</taxon>
        <taxon>Thermotogota</taxon>
        <taxon>Thermotogae</taxon>
        <taxon>Petrotogales</taxon>
        <taxon>Petrotogaceae</taxon>
        <taxon>Tepiditoga</taxon>
    </lineage>
</organism>
<protein>
    <recommendedName>
        <fullName evidence="1">Flagellar protein FlgJ N-terminal domain-containing protein</fullName>
    </recommendedName>
</protein>
<proteinExistence type="predicted"/>
<dbReference type="InterPro" id="IPR019301">
    <property type="entry name" value="Flagellar_prot_FlgJ_N"/>
</dbReference>
<dbReference type="InParanoid" id="A0A7G1G9D9"/>
<keyword evidence="3" id="KW-1185">Reference proteome</keyword>
<dbReference type="KEGG" id="ocy:OSSY52_00800"/>
<dbReference type="Proteomes" id="UP000516361">
    <property type="component" value="Chromosome"/>
</dbReference>
<sequence>MIGPVYNLSYDTKGMNEKKAAEAFVSELFAKVLNSMNDNPLVKDNKLFPKSNTEKWFKEMLNAEYAKSLSKKELKPLVNQVVNSIKPNRK</sequence>